<dbReference type="InterPro" id="IPR029033">
    <property type="entry name" value="His_PPase_superfam"/>
</dbReference>
<dbReference type="InterPro" id="IPR050275">
    <property type="entry name" value="PGM_Phosphatase"/>
</dbReference>
<reference evidence="1" key="2">
    <citation type="submission" date="2021-08" db="EMBL/GenBank/DDBJ databases">
        <authorList>
            <person name="Tani A."/>
            <person name="Ola A."/>
            <person name="Ogura Y."/>
            <person name="Katsura K."/>
            <person name="Hayashi T."/>
        </authorList>
    </citation>
    <scope>NUCLEOTIDE SEQUENCE</scope>
    <source>
        <strain evidence="1">DSM 19015</strain>
    </source>
</reference>
<dbReference type="CDD" id="cd07067">
    <property type="entry name" value="HP_PGM_like"/>
    <property type="match status" value="1"/>
</dbReference>
<gene>
    <name evidence="1" type="primary">cobC</name>
    <name evidence="1" type="ORF">OCOJLMKI_0764</name>
</gene>
<keyword evidence="2" id="KW-1185">Reference proteome</keyword>
<dbReference type="SUPFAM" id="SSF53254">
    <property type="entry name" value="Phosphoglycerate mutase-like"/>
    <property type="match status" value="1"/>
</dbReference>
<dbReference type="RefSeq" id="WP_238242770.1">
    <property type="nucleotide sequence ID" value="NZ_BPQP01000010.1"/>
</dbReference>
<name>A0ABQ4RTS5_9HYPH</name>
<proteinExistence type="predicted"/>
<organism evidence="1 2">
    <name type="scientific">Methylobacterium iners</name>
    <dbReference type="NCBI Taxonomy" id="418707"/>
    <lineage>
        <taxon>Bacteria</taxon>
        <taxon>Pseudomonadati</taxon>
        <taxon>Pseudomonadota</taxon>
        <taxon>Alphaproteobacteria</taxon>
        <taxon>Hyphomicrobiales</taxon>
        <taxon>Methylobacteriaceae</taxon>
        <taxon>Methylobacterium</taxon>
    </lineage>
</organism>
<evidence type="ECO:0000313" key="2">
    <source>
        <dbReference type="Proteomes" id="UP001055125"/>
    </source>
</evidence>
<dbReference type="PANTHER" id="PTHR48100">
    <property type="entry name" value="BROAD-SPECIFICITY PHOSPHATASE YOR283W-RELATED"/>
    <property type="match status" value="1"/>
</dbReference>
<dbReference type="SMART" id="SM00855">
    <property type="entry name" value="PGAM"/>
    <property type="match status" value="1"/>
</dbReference>
<accession>A0ABQ4RTS5</accession>
<dbReference type="Gene3D" id="3.40.50.1240">
    <property type="entry name" value="Phosphoglycerate mutase-like"/>
    <property type="match status" value="1"/>
</dbReference>
<comment type="caution">
    <text evidence="1">The sequence shown here is derived from an EMBL/GenBank/DDBJ whole genome shotgun (WGS) entry which is preliminary data.</text>
</comment>
<evidence type="ECO:0000313" key="1">
    <source>
        <dbReference type="EMBL" id="GJD93568.1"/>
    </source>
</evidence>
<dbReference type="InterPro" id="IPR013078">
    <property type="entry name" value="His_Pase_superF_clade-1"/>
</dbReference>
<sequence length="194" mass="20788">MSRVYLVRHASHDRVHSVLCGRMPGVELSEEGRQEARALARRLLGCGAEAVVSSPRERARETASLVAEELGLPFELAPDLDDIDFGDWTGRSFVDLAEDPLWATWNAARSTVRPPGGESMDEAGARALGLLRELAGTSVVVSHCDVIRAVLLQILGLPIDSYDRIAVDPASLSILDLWPGGGRVAGLNERPGAG</sequence>
<dbReference type="EMBL" id="BPQP01000010">
    <property type="protein sequence ID" value="GJD93568.1"/>
    <property type="molecule type" value="Genomic_DNA"/>
</dbReference>
<dbReference type="Pfam" id="PF00300">
    <property type="entry name" value="His_Phos_1"/>
    <property type="match status" value="1"/>
</dbReference>
<dbReference type="PANTHER" id="PTHR48100:SF1">
    <property type="entry name" value="HISTIDINE PHOSPHATASE FAMILY PROTEIN-RELATED"/>
    <property type="match status" value="1"/>
</dbReference>
<protein>
    <submittedName>
        <fullName evidence="1">Adenosylcobalamin/alpha-ribazole phosphatase</fullName>
    </submittedName>
</protein>
<reference evidence="1" key="1">
    <citation type="journal article" date="2021" name="Front. Microbiol.">
        <title>Comprehensive Comparative Genomics and Phenotyping of Methylobacterium Species.</title>
        <authorList>
            <person name="Alessa O."/>
            <person name="Ogura Y."/>
            <person name="Fujitani Y."/>
            <person name="Takami H."/>
            <person name="Hayashi T."/>
            <person name="Sahin N."/>
            <person name="Tani A."/>
        </authorList>
    </citation>
    <scope>NUCLEOTIDE SEQUENCE</scope>
    <source>
        <strain evidence="1">DSM 19015</strain>
    </source>
</reference>
<dbReference type="Proteomes" id="UP001055125">
    <property type="component" value="Unassembled WGS sequence"/>
</dbReference>